<gene>
    <name evidence="7" type="primary">LOC100211346</name>
</gene>
<evidence type="ECO:0000256" key="2">
    <source>
        <dbReference type="ARBA" id="ARBA00006048"/>
    </source>
</evidence>
<comment type="similarity">
    <text evidence="2 4">Belongs to the acetyltransferase family. GNA1 subfamily.</text>
</comment>
<evidence type="ECO:0000256" key="4">
    <source>
        <dbReference type="RuleBase" id="RU365086"/>
    </source>
</evidence>
<keyword evidence="4" id="KW-0808">Transferase</keyword>
<dbReference type="PANTHER" id="PTHR13355:SF11">
    <property type="entry name" value="GLUCOSAMINE 6-PHOSPHATE N-ACETYLTRANSFERASE"/>
    <property type="match status" value="1"/>
</dbReference>
<name>A0ABM4BHN3_HYDVU</name>
<dbReference type="InterPro" id="IPR016181">
    <property type="entry name" value="Acyl_CoA_acyltransferase"/>
</dbReference>
<dbReference type="GeneID" id="100211346"/>
<dbReference type="EC" id="2.3.1.4" evidence="4"/>
<proteinExistence type="inferred from homology"/>
<accession>A0ABM4BHN3</accession>
<keyword evidence="4" id="KW-0012">Acyltransferase</keyword>
<dbReference type="PANTHER" id="PTHR13355">
    <property type="entry name" value="GLUCOSAMINE 6-PHOSPHATE N-ACETYLTRANSFERASE"/>
    <property type="match status" value="1"/>
</dbReference>
<feature type="domain" description="N-acetyltransferase" evidence="5">
    <location>
        <begin position="48"/>
        <end position="196"/>
    </location>
</feature>
<evidence type="ECO:0000313" key="7">
    <source>
        <dbReference type="RefSeq" id="XP_065648532.1"/>
    </source>
</evidence>
<dbReference type="SUPFAM" id="SSF55729">
    <property type="entry name" value="Acyl-CoA N-acyltransferases (Nat)"/>
    <property type="match status" value="1"/>
</dbReference>
<comment type="catalytic activity">
    <reaction evidence="3 4">
        <text>D-glucosamine 6-phosphate + acetyl-CoA = N-acetyl-D-glucosamine 6-phosphate + CoA + H(+)</text>
        <dbReference type="Rhea" id="RHEA:10292"/>
        <dbReference type="ChEBI" id="CHEBI:15378"/>
        <dbReference type="ChEBI" id="CHEBI:57287"/>
        <dbReference type="ChEBI" id="CHEBI:57288"/>
        <dbReference type="ChEBI" id="CHEBI:57513"/>
        <dbReference type="ChEBI" id="CHEBI:58725"/>
        <dbReference type="EC" id="2.3.1.4"/>
    </reaction>
</comment>
<sequence>MDNIACNIDYMADADYIFDKRLLERLDYSKSITTVNHNISYTHPGKDLVMRPLLCSDYEKGYMDLLSQLTQPGIVTKKMFKERFDSMKKMKDVYLIVVVEDIQMQKVVGSATLFIENILTSQFKPIKIGRIEDVVIHDSQRGKYLGKLLCETLVLLGKQLKCMEITLECKDKLVKFYRSLGFELDKMHKYMTLRYT</sequence>
<evidence type="ECO:0000259" key="5">
    <source>
        <dbReference type="PROSITE" id="PS51186"/>
    </source>
</evidence>
<reference evidence="7" key="1">
    <citation type="submission" date="2025-08" db="UniProtKB">
        <authorList>
            <consortium name="RefSeq"/>
        </authorList>
    </citation>
    <scope>IDENTIFICATION</scope>
</reference>
<organism evidence="6 7">
    <name type="scientific">Hydra vulgaris</name>
    <name type="common">Hydra</name>
    <name type="synonym">Hydra attenuata</name>
    <dbReference type="NCBI Taxonomy" id="6087"/>
    <lineage>
        <taxon>Eukaryota</taxon>
        <taxon>Metazoa</taxon>
        <taxon>Cnidaria</taxon>
        <taxon>Hydrozoa</taxon>
        <taxon>Hydroidolina</taxon>
        <taxon>Anthoathecata</taxon>
        <taxon>Aplanulata</taxon>
        <taxon>Hydridae</taxon>
        <taxon>Hydra</taxon>
    </lineage>
</organism>
<evidence type="ECO:0000256" key="3">
    <source>
        <dbReference type="ARBA" id="ARBA00048964"/>
    </source>
</evidence>
<evidence type="ECO:0000256" key="1">
    <source>
        <dbReference type="ARBA" id="ARBA00004832"/>
    </source>
</evidence>
<dbReference type="RefSeq" id="XP_065648532.1">
    <property type="nucleotide sequence ID" value="XM_065792460.1"/>
</dbReference>
<evidence type="ECO:0000313" key="6">
    <source>
        <dbReference type="Proteomes" id="UP001652625"/>
    </source>
</evidence>
<protein>
    <recommendedName>
        <fullName evidence="4">Glucosamine 6-phosphate N-acetyltransferase</fullName>
        <ecNumber evidence="4">2.3.1.4</ecNumber>
    </recommendedName>
</protein>
<keyword evidence="6" id="KW-1185">Reference proteome</keyword>
<dbReference type="PROSITE" id="PS51186">
    <property type="entry name" value="GNAT"/>
    <property type="match status" value="1"/>
</dbReference>
<dbReference type="Proteomes" id="UP001652625">
    <property type="component" value="Chromosome 03"/>
</dbReference>
<comment type="pathway">
    <text evidence="1 4">Nucleotide-sugar biosynthesis; UDP-N-acetyl-alpha-D-glucosamine biosynthesis; N-acetyl-alpha-D-glucosamine 1-phosphate from alpha-D-glucosamine 6-phosphate (route I): step 1/2.</text>
</comment>
<dbReference type="InterPro" id="IPR000182">
    <property type="entry name" value="GNAT_dom"/>
</dbReference>
<dbReference type="Pfam" id="PF00583">
    <property type="entry name" value="Acetyltransf_1"/>
    <property type="match status" value="1"/>
</dbReference>
<dbReference type="InterPro" id="IPR039143">
    <property type="entry name" value="GNPNAT1-like"/>
</dbReference>
<dbReference type="Gene3D" id="3.40.630.30">
    <property type="match status" value="1"/>
</dbReference>
<dbReference type="CDD" id="cd04301">
    <property type="entry name" value="NAT_SF"/>
    <property type="match status" value="1"/>
</dbReference>